<evidence type="ECO:0000313" key="3">
    <source>
        <dbReference type="Proteomes" id="UP000282323"/>
    </source>
</evidence>
<accession>A0A3N6LYQ1</accession>
<dbReference type="OrthoDB" id="379927at2157"/>
<proteinExistence type="predicted"/>
<evidence type="ECO:0000256" key="1">
    <source>
        <dbReference type="SAM" id="Phobius"/>
    </source>
</evidence>
<keyword evidence="1" id="KW-1133">Transmembrane helix</keyword>
<feature type="transmembrane region" description="Helical" evidence="1">
    <location>
        <begin position="46"/>
        <end position="68"/>
    </location>
</feature>
<name>A0A3N6LYQ1_NATCH</name>
<keyword evidence="1" id="KW-0472">Membrane</keyword>
<keyword evidence="1" id="KW-0812">Transmembrane</keyword>
<dbReference type="AlphaFoldDB" id="A0A3N6LYQ1"/>
<keyword evidence="3" id="KW-1185">Reference proteome</keyword>
<dbReference type="Proteomes" id="UP000282323">
    <property type="component" value="Unassembled WGS sequence"/>
</dbReference>
<sequence length="75" mass="8575">MSFRSQFWGVVNTYRSILVMFFGIVLVLFVLNTFAFVHLDPSADTFAISLLNFGILGGLLAATAFTLWRCRRHRM</sequence>
<dbReference type="RefSeq" id="WP_124195995.1">
    <property type="nucleotide sequence ID" value="NZ_REGA01000010.1"/>
</dbReference>
<dbReference type="EMBL" id="REGA01000010">
    <property type="protein sequence ID" value="RQG94237.1"/>
    <property type="molecule type" value="Genomic_DNA"/>
</dbReference>
<protein>
    <submittedName>
        <fullName evidence="2">Uncharacterized protein</fullName>
    </submittedName>
</protein>
<organism evidence="2 3">
    <name type="scientific">Natrarchaeobius chitinivorans</name>
    <dbReference type="NCBI Taxonomy" id="1679083"/>
    <lineage>
        <taxon>Archaea</taxon>
        <taxon>Methanobacteriati</taxon>
        <taxon>Methanobacteriota</taxon>
        <taxon>Stenosarchaea group</taxon>
        <taxon>Halobacteria</taxon>
        <taxon>Halobacteriales</taxon>
        <taxon>Natrialbaceae</taxon>
        <taxon>Natrarchaeobius</taxon>
    </lineage>
</organism>
<reference evidence="2 3" key="1">
    <citation type="submission" date="2018-10" db="EMBL/GenBank/DDBJ databases">
        <title>Natrarchaeobius chitinivorans gen. nov., sp. nov., and Natrarchaeobius haloalkaliphilus sp. nov., alkaliphilic, chitin-utilizing haloarchaea from hypersaline alkaline lakes.</title>
        <authorList>
            <person name="Sorokin D.Y."/>
            <person name="Elcheninov A.G."/>
            <person name="Kostrikina N.A."/>
            <person name="Bale N.J."/>
            <person name="Sinninghe Damste J.S."/>
            <person name="Khijniak T.V."/>
            <person name="Kublanov I.V."/>
            <person name="Toshchakov S.V."/>
        </authorList>
    </citation>
    <scope>NUCLEOTIDE SEQUENCE [LARGE SCALE GENOMIC DNA]</scope>
    <source>
        <strain evidence="2 3">AArcht4T</strain>
    </source>
</reference>
<gene>
    <name evidence="2" type="ORF">EA473_12765</name>
</gene>
<feature type="transmembrane region" description="Helical" evidence="1">
    <location>
        <begin position="12"/>
        <end position="34"/>
    </location>
</feature>
<evidence type="ECO:0000313" key="2">
    <source>
        <dbReference type="EMBL" id="RQG94237.1"/>
    </source>
</evidence>
<comment type="caution">
    <text evidence="2">The sequence shown here is derived from an EMBL/GenBank/DDBJ whole genome shotgun (WGS) entry which is preliminary data.</text>
</comment>